<organism evidence="2 3">
    <name type="scientific">Bifidobacterium anseris</name>
    <dbReference type="NCBI Taxonomy" id="2020963"/>
    <lineage>
        <taxon>Bacteria</taxon>
        <taxon>Bacillati</taxon>
        <taxon>Actinomycetota</taxon>
        <taxon>Actinomycetes</taxon>
        <taxon>Bifidobacteriales</taxon>
        <taxon>Bifidobacteriaceae</taxon>
        <taxon>Bifidobacterium</taxon>
    </lineage>
</organism>
<feature type="transmembrane region" description="Helical" evidence="1">
    <location>
        <begin position="505"/>
        <end position="526"/>
    </location>
</feature>
<proteinExistence type="predicted"/>
<feature type="transmembrane region" description="Helical" evidence="1">
    <location>
        <begin position="461"/>
        <end position="484"/>
    </location>
</feature>
<keyword evidence="1" id="KW-0812">Transmembrane</keyword>
<feature type="transmembrane region" description="Helical" evidence="1">
    <location>
        <begin position="354"/>
        <end position="375"/>
    </location>
</feature>
<sequence>MAVISRCLPRPRRWRILRSALVALALILIAECVVCNLAHWRSIGASTDSASASNALGQGLSRTAQGLLEVRDPAGAYVEVKADGSSDYWRADATPATHVQAVRDGARGDDVVSTVHLRLATRAGDGWDMDSPGVVVSPATPSALLFRAPARGLVRVWIEEPRGTLVPIENFRANVRVPFVFDWARVATMAVAAALVILLLPSTGLWSIALDVSNRRQRLVFAFAAGALGVYVVARSVMIIGYAHPLVFHRDGGYTFDFDQYGHLADALLHGRGSLDLPVPDALARADDPYDAGARARMLTDGVTPIYWDYAFHDGRWYSYFGVLPALVLFAPFRIVTSWFTPGGLMLPTTCAQLWLMAGVTIVACLLVIRLLTLVAPRTSLAAVMLLCVATMLGANLPYLWFRTNFYSIPFSSGLLLAMLGLWLWLGAVRVRDDGGDDSDGSAGGSGSAGRTLRIVSMPHVAWGALCIAATIGCRPTFTFTALFALPLFLPELRRAVRTRARGRIARLAAALLLPAIVAATPILVYNQLRFTSPFDFGNAYQLTVTDMTRFHTPAGNMPLTVLYYLFLPPRFTGTFPFLALSPTPLPSWSFTEPCVAGLFALMPLALCAFALPWPAVRRRCGVWWPTLVTALALAIALVVFDAFVGGLGWRYIADFGWLFMVAAVPVVALTMRRWPWTRALVTIVVCASLLLAVASCFVIGRDDMLLTNDPALFHQVRTWFPLL</sequence>
<feature type="transmembrane region" description="Helical" evidence="1">
    <location>
        <begin position="317"/>
        <end position="342"/>
    </location>
</feature>
<feature type="transmembrane region" description="Helical" evidence="1">
    <location>
        <begin position="596"/>
        <end position="616"/>
    </location>
</feature>
<dbReference type="Proteomes" id="UP000234935">
    <property type="component" value="Unassembled WGS sequence"/>
</dbReference>
<evidence type="ECO:0000256" key="1">
    <source>
        <dbReference type="SAM" id="Phobius"/>
    </source>
</evidence>
<name>A0A2N5J2I6_9BIFI</name>
<reference evidence="2 3" key="1">
    <citation type="submission" date="2017-07" db="EMBL/GenBank/DDBJ databases">
        <title>Bifidobacterium novel species.</title>
        <authorList>
            <person name="Lugli G.A."/>
            <person name="Milani C."/>
            <person name="Duranti S."/>
            <person name="Mangifesta M."/>
        </authorList>
    </citation>
    <scope>NUCLEOTIDE SEQUENCE [LARGE SCALE GENOMIC DNA]</scope>
    <source>
        <strain evidence="3">Goo31D</strain>
    </source>
</reference>
<feature type="transmembrane region" description="Helical" evidence="1">
    <location>
        <begin position="220"/>
        <end position="243"/>
    </location>
</feature>
<feature type="transmembrane region" description="Helical" evidence="1">
    <location>
        <begin position="409"/>
        <end position="426"/>
    </location>
</feature>
<feature type="transmembrane region" description="Helical" evidence="1">
    <location>
        <begin position="623"/>
        <end position="644"/>
    </location>
</feature>
<keyword evidence="1" id="KW-1133">Transmembrane helix</keyword>
<feature type="transmembrane region" description="Helical" evidence="1">
    <location>
        <begin position="381"/>
        <end position="402"/>
    </location>
</feature>
<accession>A0A2N5J2I6</accession>
<feature type="transmembrane region" description="Helical" evidence="1">
    <location>
        <begin position="183"/>
        <end position="208"/>
    </location>
</feature>
<feature type="transmembrane region" description="Helical" evidence="1">
    <location>
        <begin position="650"/>
        <end position="669"/>
    </location>
</feature>
<evidence type="ECO:0008006" key="4">
    <source>
        <dbReference type="Google" id="ProtNLM"/>
    </source>
</evidence>
<keyword evidence="1" id="KW-0472">Membrane</keyword>
<dbReference type="EMBL" id="NMYC01000001">
    <property type="protein sequence ID" value="PLS28424.1"/>
    <property type="molecule type" value="Genomic_DNA"/>
</dbReference>
<gene>
    <name evidence="2" type="ORF">CGZ88_0586</name>
</gene>
<feature type="transmembrane region" description="Helical" evidence="1">
    <location>
        <begin position="681"/>
        <end position="701"/>
    </location>
</feature>
<evidence type="ECO:0000313" key="3">
    <source>
        <dbReference type="Proteomes" id="UP000234935"/>
    </source>
</evidence>
<protein>
    <recommendedName>
        <fullName evidence="4">Glycosyltransferase</fullName>
    </recommendedName>
</protein>
<dbReference type="AlphaFoldDB" id="A0A2N5J2I6"/>
<evidence type="ECO:0000313" key="2">
    <source>
        <dbReference type="EMBL" id="PLS28424.1"/>
    </source>
</evidence>
<keyword evidence="3" id="KW-1185">Reference proteome</keyword>
<comment type="caution">
    <text evidence="2">The sequence shown here is derived from an EMBL/GenBank/DDBJ whole genome shotgun (WGS) entry which is preliminary data.</text>
</comment>